<evidence type="ECO:0000313" key="2">
    <source>
        <dbReference type="Proteomes" id="UP000198929"/>
    </source>
</evidence>
<keyword evidence="2" id="KW-1185">Reference proteome</keyword>
<dbReference type="RefSeq" id="WP_157728389.1">
    <property type="nucleotide sequence ID" value="NZ_CP047199.1"/>
</dbReference>
<gene>
    <name evidence="1" type="ORF">SAMN05661109_00908</name>
</gene>
<evidence type="ECO:0000313" key="1">
    <source>
        <dbReference type="EMBL" id="SER75952.1"/>
    </source>
</evidence>
<dbReference type="EMBL" id="FOGQ01000003">
    <property type="protein sequence ID" value="SER75952.1"/>
    <property type="molecule type" value="Genomic_DNA"/>
</dbReference>
<organism evidence="1 2">
    <name type="scientific">Corynebacterium cystitidis DSM 20524</name>
    <dbReference type="NCBI Taxonomy" id="1121357"/>
    <lineage>
        <taxon>Bacteria</taxon>
        <taxon>Bacillati</taxon>
        <taxon>Actinomycetota</taxon>
        <taxon>Actinomycetes</taxon>
        <taxon>Mycobacteriales</taxon>
        <taxon>Corynebacteriaceae</taxon>
        <taxon>Corynebacterium</taxon>
    </lineage>
</organism>
<accession>A0A1H9RT31</accession>
<dbReference type="AlphaFoldDB" id="A0A1H9RT31"/>
<name>A0A1H9RT31_9CORY</name>
<sequence>MNTQPSRVVLVGIDLAAGPVRTEIAALNDDYLADVEAGVAEGWIHTPTR</sequence>
<protein>
    <submittedName>
        <fullName evidence="1">Uncharacterized protein</fullName>
    </submittedName>
</protein>
<proteinExistence type="predicted"/>
<dbReference type="Proteomes" id="UP000198929">
    <property type="component" value="Unassembled WGS sequence"/>
</dbReference>
<reference evidence="2" key="1">
    <citation type="submission" date="2016-10" db="EMBL/GenBank/DDBJ databases">
        <authorList>
            <person name="Varghese N."/>
            <person name="Submissions S."/>
        </authorList>
    </citation>
    <scope>NUCLEOTIDE SEQUENCE [LARGE SCALE GENOMIC DNA]</scope>
    <source>
        <strain evidence="2">DSM 20524</strain>
    </source>
</reference>